<dbReference type="Proteomes" id="UP000287853">
    <property type="component" value="Unassembled WGS sequence"/>
</dbReference>
<sequence length="59" mass="7015">MNTEKTKKDRINELRNKIYYAETARDNYKEKHAILYETNSLYVDVLKQELSGLECMEVA</sequence>
<reference evidence="1 2" key="1">
    <citation type="submission" date="2017-01" db="EMBL/GenBank/DDBJ databases">
        <title>The cable genome- insights into the physiology and evolution of filamentous bacteria capable of sulfide oxidation via long distance electron transfer.</title>
        <authorList>
            <person name="Schreiber L."/>
            <person name="Bjerg J.T."/>
            <person name="Boggild A."/>
            <person name="Van De Vossenberg J."/>
            <person name="Meysman F."/>
            <person name="Nielsen L.P."/>
            <person name="Schramm A."/>
            <person name="Kjeldsen K.U."/>
        </authorList>
    </citation>
    <scope>NUCLEOTIDE SEQUENCE [LARGE SCALE GENOMIC DNA]</scope>
    <source>
        <strain evidence="1">MCF</strain>
    </source>
</reference>
<evidence type="ECO:0000313" key="2">
    <source>
        <dbReference type="Proteomes" id="UP000287853"/>
    </source>
</evidence>
<dbReference type="AlphaFoldDB" id="A0A3S3RPT1"/>
<comment type="caution">
    <text evidence="1">The sequence shown here is derived from an EMBL/GenBank/DDBJ whole genome shotgun (WGS) entry which is preliminary data.</text>
</comment>
<accession>A0A3S3RPT1</accession>
<protein>
    <submittedName>
        <fullName evidence="1">Uncharacterized protein</fullName>
    </submittedName>
</protein>
<proteinExistence type="predicted"/>
<dbReference type="EMBL" id="MTKO01000086">
    <property type="protein sequence ID" value="RWX44931.1"/>
    <property type="molecule type" value="Genomic_DNA"/>
</dbReference>
<organism evidence="1 2">
    <name type="scientific">Candidatus Electrothrix aarhusensis</name>
    <dbReference type="NCBI Taxonomy" id="1859131"/>
    <lineage>
        <taxon>Bacteria</taxon>
        <taxon>Pseudomonadati</taxon>
        <taxon>Thermodesulfobacteriota</taxon>
        <taxon>Desulfobulbia</taxon>
        <taxon>Desulfobulbales</taxon>
        <taxon>Desulfobulbaceae</taxon>
        <taxon>Candidatus Electrothrix</taxon>
    </lineage>
</organism>
<evidence type="ECO:0000313" key="1">
    <source>
        <dbReference type="EMBL" id="RWX44931.1"/>
    </source>
</evidence>
<gene>
    <name evidence="1" type="ORF">H206_01214</name>
</gene>
<name>A0A3S3RPT1_9BACT</name>
<keyword evidence="2" id="KW-1185">Reference proteome</keyword>